<accession>A0A444GMR4</accession>
<comment type="caution">
    <text evidence="3">The sequence shown here is derived from an EMBL/GenBank/DDBJ whole genome shotgun (WGS) entry which is preliminary data.</text>
</comment>
<dbReference type="Gene3D" id="3.40.190.10">
    <property type="entry name" value="Periplasmic binding protein-like II"/>
    <property type="match status" value="2"/>
</dbReference>
<dbReference type="AlphaFoldDB" id="A0A444GMR4"/>
<dbReference type="OrthoDB" id="1450880at2"/>
<gene>
    <name evidence="3" type="ORF">EPI11_15145</name>
</gene>
<feature type="domain" description="PBP" evidence="2">
    <location>
        <begin position="39"/>
        <end position="284"/>
    </location>
</feature>
<dbReference type="EMBL" id="SBII01000012">
    <property type="protein sequence ID" value="RWW92248.1"/>
    <property type="molecule type" value="Genomic_DNA"/>
</dbReference>
<proteinExistence type="predicted"/>
<evidence type="ECO:0000313" key="4">
    <source>
        <dbReference type="Proteomes" id="UP000287527"/>
    </source>
</evidence>
<reference evidence="3 4" key="1">
    <citation type="submission" date="2019-01" db="EMBL/GenBank/DDBJ databases">
        <title>Flavobacterium sp. nov.,isolated from freshwater.</title>
        <authorList>
            <person name="Zhang R."/>
            <person name="Du Z.-J."/>
        </authorList>
    </citation>
    <scope>NUCLEOTIDE SEQUENCE [LARGE SCALE GENOMIC DNA]</scope>
    <source>
        <strain evidence="3 4">1E403</strain>
    </source>
</reference>
<keyword evidence="4" id="KW-1185">Reference proteome</keyword>
<dbReference type="InterPro" id="IPR024370">
    <property type="entry name" value="PBP_domain"/>
</dbReference>
<dbReference type="RefSeq" id="WP_128390829.1">
    <property type="nucleotide sequence ID" value="NZ_SBII01000012.1"/>
</dbReference>
<keyword evidence="1" id="KW-0732">Signal</keyword>
<dbReference type="Proteomes" id="UP000287527">
    <property type="component" value="Unassembled WGS sequence"/>
</dbReference>
<dbReference type="PANTHER" id="PTHR30570">
    <property type="entry name" value="PERIPLASMIC PHOSPHATE BINDING COMPONENT OF PHOSPHATE ABC TRANSPORTER"/>
    <property type="match status" value="1"/>
</dbReference>
<organism evidence="3 4">
    <name type="scientific">Flavobacterium cerinum</name>
    <dbReference type="NCBI Taxonomy" id="2502784"/>
    <lineage>
        <taxon>Bacteria</taxon>
        <taxon>Pseudomonadati</taxon>
        <taxon>Bacteroidota</taxon>
        <taxon>Flavobacteriia</taxon>
        <taxon>Flavobacteriales</taxon>
        <taxon>Flavobacteriaceae</taxon>
        <taxon>Flavobacterium</taxon>
    </lineage>
</organism>
<evidence type="ECO:0000313" key="3">
    <source>
        <dbReference type="EMBL" id="RWW92248.1"/>
    </source>
</evidence>
<name>A0A444GMR4_9FLAO</name>
<dbReference type="PROSITE" id="PS51257">
    <property type="entry name" value="PROKAR_LIPOPROTEIN"/>
    <property type="match status" value="1"/>
</dbReference>
<dbReference type="Pfam" id="PF12849">
    <property type="entry name" value="PBP_like_2"/>
    <property type="match status" value="1"/>
</dbReference>
<dbReference type="PANTHER" id="PTHR30570:SF1">
    <property type="entry name" value="PHOSPHATE-BINDING PROTEIN PSTS"/>
    <property type="match status" value="1"/>
</dbReference>
<protein>
    <submittedName>
        <fullName evidence="3">Phosphate ABC transporter substrate-binding protein</fullName>
    </submittedName>
</protein>
<evidence type="ECO:0000259" key="2">
    <source>
        <dbReference type="Pfam" id="PF12849"/>
    </source>
</evidence>
<evidence type="ECO:0000256" key="1">
    <source>
        <dbReference type="ARBA" id="ARBA00022729"/>
    </source>
</evidence>
<sequence length="310" mass="34204">MNYFKRTILLCIFVIGMFFSCKGDKTTPDGKAVNETLIAGKTKVLVDNTVQPIVEDVLAVFHSVYSRSHVTQVNMTENEIINALLQDSASVVVLPRLLTAQEESHFEKLGIKPEVTPFATDAIAFITNKTAKDTVVNLEDVLKVLKGNTSDKVQKLVFDNGNSSTVQYLLKLAGVKQVPSQNVYSLKTNEEVIKYVHDTPGAIGIVGVNWLVQPPVSLMKYVDNITVLAVDNVKIDKGQKKYYKPTQSNIATGLYPLTRKLYVLNYRGGDGLGTGFAIYISSPEGQRIILKSGLLPVTIPSREIEVRKEL</sequence>
<dbReference type="SUPFAM" id="SSF53850">
    <property type="entry name" value="Periplasmic binding protein-like II"/>
    <property type="match status" value="1"/>
</dbReference>
<dbReference type="InterPro" id="IPR050811">
    <property type="entry name" value="Phosphate_ABC_transporter"/>
</dbReference>